<sequence length="67" mass="7527">MGHHLIQIRPQPVPGWVLHWPVCTCGWTGYVLRTQQMAQDQADEHLAEHLPTTSPAQPALFDLQGES</sequence>
<evidence type="ECO:0000256" key="1">
    <source>
        <dbReference type="SAM" id="MobiDB-lite"/>
    </source>
</evidence>
<proteinExistence type="predicted"/>
<accession>A0A840WS09</accession>
<gene>
    <name evidence="2" type="ORF">HNR07_007030</name>
</gene>
<dbReference type="EMBL" id="JACHDO010000002">
    <property type="protein sequence ID" value="MBB5495811.1"/>
    <property type="molecule type" value="Genomic_DNA"/>
</dbReference>
<evidence type="ECO:0000313" key="2">
    <source>
        <dbReference type="EMBL" id="MBB5495811.1"/>
    </source>
</evidence>
<reference evidence="2 3" key="1">
    <citation type="submission" date="2020-08" db="EMBL/GenBank/DDBJ databases">
        <title>Sequencing the genomes of 1000 actinobacteria strains.</title>
        <authorList>
            <person name="Klenk H.-P."/>
        </authorList>
    </citation>
    <scope>NUCLEOTIDE SEQUENCE [LARGE SCALE GENOMIC DNA]</scope>
    <source>
        <strain evidence="2 3">DSM 44598</strain>
    </source>
</reference>
<dbReference type="Proteomes" id="UP000579647">
    <property type="component" value="Unassembled WGS sequence"/>
</dbReference>
<dbReference type="AlphaFoldDB" id="A0A840WS09"/>
<organism evidence="2 3">
    <name type="scientific">Nocardiopsis metallicus</name>
    <dbReference type="NCBI Taxonomy" id="179819"/>
    <lineage>
        <taxon>Bacteria</taxon>
        <taxon>Bacillati</taxon>
        <taxon>Actinomycetota</taxon>
        <taxon>Actinomycetes</taxon>
        <taxon>Streptosporangiales</taxon>
        <taxon>Nocardiopsidaceae</taxon>
        <taxon>Nocardiopsis</taxon>
    </lineage>
</organism>
<name>A0A840WS09_9ACTN</name>
<feature type="region of interest" description="Disordered" evidence="1">
    <location>
        <begin position="41"/>
        <end position="67"/>
    </location>
</feature>
<protein>
    <submittedName>
        <fullName evidence="2">Uncharacterized protein</fullName>
    </submittedName>
</protein>
<comment type="caution">
    <text evidence="2">The sequence shown here is derived from an EMBL/GenBank/DDBJ whole genome shotgun (WGS) entry which is preliminary data.</text>
</comment>
<evidence type="ECO:0000313" key="3">
    <source>
        <dbReference type="Proteomes" id="UP000579647"/>
    </source>
</evidence>
<dbReference type="RefSeq" id="WP_184373210.1">
    <property type="nucleotide sequence ID" value="NZ_JACHDO010000002.1"/>
</dbReference>
<keyword evidence="3" id="KW-1185">Reference proteome</keyword>